<evidence type="ECO:0000256" key="1">
    <source>
        <dbReference type="SAM" id="Phobius"/>
    </source>
</evidence>
<keyword evidence="1" id="KW-1133">Transmembrane helix</keyword>
<dbReference type="STRING" id="1891671.SAMN06295885_0873"/>
<dbReference type="EMBL" id="FXBM01000001">
    <property type="protein sequence ID" value="SMH33475.1"/>
    <property type="molecule type" value="Genomic_DNA"/>
</dbReference>
<feature type="domain" description="DUF4350" evidence="2">
    <location>
        <begin position="53"/>
        <end position="224"/>
    </location>
</feature>
<feature type="transmembrane region" description="Helical" evidence="1">
    <location>
        <begin position="255"/>
        <end position="273"/>
    </location>
</feature>
<protein>
    <recommendedName>
        <fullName evidence="2">DUF4350 domain-containing protein</fullName>
    </recommendedName>
</protein>
<accession>A0A1X7N7L4</accession>
<evidence type="ECO:0000313" key="3">
    <source>
        <dbReference type="EMBL" id="SMH33475.1"/>
    </source>
</evidence>
<proteinExistence type="predicted"/>
<organism evidence="3 4">
    <name type="scientific">Rathayibacter oskolensis</name>
    <dbReference type="NCBI Taxonomy" id="1891671"/>
    <lineage>
        <taxon>Bacteria</taxon>
        <taxon>Bacillati</taxon>
        <taxon>Actinomycetota</taxon>
        <taxon>Actinomycetes</taxon>
        <taxon>Micrococcales</taxon>
        <taxon>Microbacteriaceae</taxon>
        <taxon>Rathayibacter</taxon>
    </lineage>
</organism>
<evidence type="ECO:0000259" key="2">
    <source>
        <dbReference type="Pfam" id="PF14258"/>
    </source>
</evidence>
<dbReference type="OrthoDB" id="5241668at2"/>
<keyword evidence="4" id="KW-1185">Reference proteome</keyword>
<dbReference type="InterPro" id="IPR025646">
    <property type="entry name" value="DUF4350"/>
</dbReference>
<reference evidence="4" key="1">
    <citation type="submission" date="2017-04" db="EMBL/GenBank/DDBJ databases">
        <authorList>
            <person name="Varghese N."/>
            <person name="Submissions S."/>
        </authorList>
    </citation>
    <scope>NUCLEOTIDE SEQUENCE [LARGE SCALE GENOMIC DNA]</scope>
    <source>
        <strain evidence="4">VKM Ac-2121</strain>
    </source>
</reference>
<dbReference type="RefSeq" id="WP_085475334.1">
    <property type="nucleotide sequence ID" value="NZ_FXBM01000001.1"/>
</dbReference>
<dbReference type="AlphaFoldDB" id="A0A1X7N7L4"/>
<gene>
    <name evidence="3" type="ORF">SAMN06295885_0873</name>
</gene>
<feature type="transmembrane region" description="Helical" evidence="1">
    <location>
        <begin position="20"/>
        <end position="40"/>
    </location>
</feature>
<keyword evidence="1" id="KW-0472">Membrane</keyword>
<name>A0A1X7N7L4_9MICO</name>
<evidence type="ECO:0000313" key="4">
    <source>
        <dbReference type="Proteomes" id="UP000193711"/>
    </source>
</evidence>
<keyword evidence="1" id="KW-0812">Transmembrane</keyword>
<dbReference type="Proteomes" id="UP000193711">
    <property type="component" value="Unassembled WGS sequence"/>
</dbReference>
<sequence length="402" mass="40889">MTAATDSVTTPTLGALLRRGRVWVVLLSLVAVGTLLLTVATGSTSLAPDLDVDSAAPDGARAVAQVLRQQGVDVLRADTLDEAVESVDGGTTILVDDPSGVLDESQYARLAADAVVLVQPTGAALDALLPGVAFAGAPLEEGALVADCALPAAERAGSLPSGGSTYRVVEGDSTGCFPTGDDAFALVSGPSPDGGTVTAIGDADLLRNGTVDEAGRAALALGLLGGEDTLVWYRAGVDDLTGAVDPDPADLAPGWVTPALLLLVCVFLASAVWRGRRFGPLAVEPLPVVVHASETARGRARLYARGATRVRALDALRIGTLHRVAAMLGLSPSAGVDEIVSASSDLLGRDPGAVRRLLVSDEPGDDGALVAASDELLRFESAVRAALAPTPHPARRPEGPHR</sequence>
<dbReference type="Pfam" id="PF14258">
    <property type="entry name" value="DUF4350"/>
    <property type="match status" value="1"/>
</dbReference>